<keyword evidence="7" id="KW-1133">Transmembrane helix</keyword>
<comment type="caution">
    <text evidence="10">The sequence shown here is derived from an EMBL/GenBank/DDBJ whole genome shotgun (WGS) entry which is preliminary data.</text>
</comment>
<feature type="compositionally biased region" description="Pro residues" evidence="6">
    <location>
        <begin position="1006"/>
        <end position="1015"/>
    </location>
</feature>
<feature type="region of interest" description="Disordered" evidence="6">
    <location>
        <begin position="1006"/>
        <end position="1027"/>
    </location>
</feature>
<proteinExistence type="predicted"/>
<dbReference type="RefSeq" id="WP_151459560.1">
    <property type="nucleotide sequence ID" value="NZ_WAAO01000002.1"/>
</dbReference>
<sequence length="1059" mass="111339">MTSGGGDGIRFSKARQVTAAAALVLALLAPAVVTQPAFAAAPAGGPTTPGIWNYHTVTFRSLDVPIATVQVADGGLAPRQPAPPAEDGVFDGWVTESGGQEVPFDFARTVITGDLVVDARFTDMRVVQFLAGPSGADARRIIDSDEVENGQPLGEIAPDVTQVPEGMVFTGEWYRQGDPTRAPYDFSSPVTENLHLIPIFAAGFAVSFVTDGTAVNPVFVIEPDTAFTASDLAAVPPPTRTGYSFTNWWADAARTQTVTLPITEPTTLYAGWVGESVEYHVSYWLEKSNVVADSYPSPVFTPAGGSIPAWGPSDGALSAAQIADPATYTFLDDVASTATAGTAVGGPTTKEALPPAIQDLVQAQLDPALVQSDPLAFADLAVSQQDVTVRGDGSTVVNVYLTRALWRADFVLIAPGSSANVPAACSAVGTYDVTMDVGGTTYYQGTVPGGGQLLGTFSVREKIGFNMQTAGVAPVPLSQTDGSGMITAYDAGTQTQNCVLRGWGPQQFTPETFTASYTGAGADAGSVNLAARTMSMTGKMAAASTQVLTQRYDYLESLDQSQPAPDAVLGPDGTPNDPVRVATLYNNDKTTVRAEVAPGHQVFSAYRTPWYWASVGDRQVASVIDGFSSYVGYGTGANTQGNYFQLDAASGRLYQLNNSRNTNDRYRYQFYSRNTYALTFVTGGGTVIPPVQAIPYQGDLQTRAPADPSRGRDVFLGWFTDSEFNVPFRFEGATMPASNLVLYAKWLTDPHTVEFYDHPSSPDPIGNLTQTVEDQAAATSPGPLPPQPDGQTFVGWYQRTDDGYFVPYDFDTPVGSDLRLYARWQQPVGAPFTLTYDGDGNTGGTVPADPLGYDTGASAIVADGSSLTRGEEVFVGWRRPTMAVARIITSPVSLDGLYQAGRTVRFSGADVTLLAVYADPDPRFSVTFHENGGSDGTVVWDGPPGASVTYPDASDLGLSGPGTTFLGWATSPDAETADAAFDRLSLSTLTADVVLYAVWAAAPPTPPVPPTPSPSPSGEASGSLPSTGGDPWGTLLLGAALLAVGAAGVLIRRRRQGSA</sequence>
<feature type="signal peptide" evidence="8">
    <location>
        <begin position="1"/>
        <end position="39"/>
    </location>
</feature>
<keyword evidence="5" id="KW-0572">Peptidoglycan-anchor</keyword>
<comment type="subcellular location">
    <subcellularLocation>
        <location evidence="1">Cell envelope</location>
    </subcellularLocation>
</comment>
<dbReference type="PROSITE" id="PS50847">
    <property type="entry name" value="GRAM_POS_ANCHORING"/>
    <property type="match status" value="1"/>
</dbReference>
<organism evidence="10 11">
    <name type="scientific">Microbacterium algeriense</name>
    <dbReference type="NCBI Taxonomy" id="2615184"/>
    <lineage>
        <taxon>Bacteria</taxon>
        <taxon>Bacillati</taxon>
        <taxon>Actinomycetota</taxon>
        <taxon>Actinomycetes</taxon>
        <taxon>Micrococcales</taxon>
        <taxon>Microbacteriaceae</taxon>
        <taxon>Microbacterium</taxon>
    </lineage>
</organism>
<accession>A0ABQ6V816</accession>
<dbReference type="NCBIfam" id="TIGR01167">
    <property type="entry name" value="LPXTG_anchor"/>
    <property type="match status" value="1"/>
</dbReference>
<protein>
    <submittedName>
        <fullName evidence="10">InlB B-repeat-containing protein</fullName>
    </submittedName>
</protein>
<evidence type="ECO:0000256" key="8">
    <source>
        <dbReference type="SAM" id="SignalP"/>
    </source>
</evidence>
<reference evidence="11" key="1">
    <citation type="submission" date="2019-09" db="EMBL/GenBank/DDBJ databases">
        <title>Whole genome sequencing of Microbacterium maritypicum.</title>
        <authorList>
            <person name="Lenchi N."/>
        </authorList>
    </citation>
    <scope>NUCLEOTIDE SEQUENCE [LARGE SCALE GENOMIC DNA]</scope>
    <source>
        <strain evidence="11">G1</strain>
    </source>
</reference>
<dbReference type="InterPro" id="IPR042229">
    <property type="entry name" value="Listeria/Bacterioides_rpt_sf"/>
</dbReference>
<name>A0ABQ6V816_9MICO</name>
<dbReference type="Proteomes" id="UP000478836">
    <property type="component" value="Unassembled WGS sequence"/>
</dbReference>
<feature type="chain" id="PRO_5046809744" evidence="8">
    <location>
        <begin position="40"/>
        <end position="1059"/>
    </location>
</feature>
<evidence type="ECO:0000256" key="1">
    <source>
        <dbReference type="ARBA" id="ARBA00004196"/>
    </source>
</evidence>
<keyword evidence="11" id="KW-1185">Reference proteome</keyword>
<evidence type="ECO:0000313" key="10">
    <source>
        <dbReference type="EMBL" id="KAB1864834.1"/>
    </source>
</evidence>
<keyword evidence="2" id="KW-0134">Cell wall</keyword>
<evidence type="ECO:0000256" key="5">
    <source>
        <dbReference type="ARBA" id="ARBA00023088"/>
    </source>
</evidence>
<evidence type="ECO:0000256" key="2">
    <source>
        <dbReference type="ARBA" id="ARBA00022512"/>
    </source>
</evidence>
<keyword evidence="7" id="KW-0472">Membrane</keyword>
<keyword evidence="7" id="KW-0812">Transmembrane</keyword>
<evidence type="ECO:0000259" key="9">
    <source>
        <dbReference type="PROSITE" id="PS50847"/>
    </source>
</evidence>
<dbReference type="InterPro" id="IPR013378">
    <property type="entry name" value="InlB-like_B-rpt"/>
</dbReference>
<dbReference type="Gene3D" id="2.60.40.4270">
    <property type="entry name" value="Listeria-Bacteroides repeat domain"/>
    <property type="match status" value="4"/>
</dbReference>
<evidence type="ECO:0000313" key="11">
    <source>
        <dbReference type="Proteomes" id="UP000478836"/>
    </source>
</evidence>
<evidence type="ECO:0000256" key="3">
    <source>
        <dbReference type="ARBA" id="ARBA00022525"/>
    </source>
</evidence>
<dbReference type="Pfam" id="PF09479">
    <property type="entry name" value="Flg_new"/>
    <property type="match status" value="5"/>
</dbReference>
<gene>
    <name evidence="10" type="ORF">F6A08_12255</name>
</gene>
<feature type="compositionally biased region" description="Low complexity" evidence="6">
    <location>
        <begin position="1016"/>
        <end position="1026"/>
    </location>
</feature>
<evidence type="ECO:0000256" key="6">
    <source>
        <dbReference type="SAM" id="MobiDB-lite"/>
    </source>
</evidence>
<feature type="transmembrane region" description="Helical" evidence="7">
    <location>
        <begin position="1032"/>
        <end position="1051"/>
    </location>
</feature>
<evidence type="ECO:0000256" key="4">
    <source>
        <dbReference type="ARBA" id="ARBA00022729"/>
    </source>
</evidence>
<dbReference type="InterPro" id="IPR019931">
    <property type="entry name" value="LPXTG_anchor"/>
</dbReference>
<dbReference type="EMBL" id="WAAO01000002">
    <property type="protein sequence ID" value="KAB1864834.1"/>
    <property type="molecule type" value="Genomic_DNA"/>
</dbReference>
<evidence type="ECO:0000256" key="7">
    <source>
        <dbReference type="SAM" id="Phobius"/>
    </source>
</evidence>
<feature type="domain" description="Gram-positive cocci surface proteins LPxTG" evidence="9">
    <location>
        <begin position="1024"/>
        <end position="1059"/>
    </location>
</feature>
<keyword evidence="3" id="KW-0964">Secreted</keyword>
<dbReference type="GeneID" id="77477234"/>
<keyword evidence="4 8" id="KW-0732">Signal</keyword>